<reference evidence="1" key="1">
    <citation type="submission" date="2018-02" db="EMBL/GenBank/DDBJ databases">
        <title>Rhizophora mucronata_Transcriptome.</title>
        <authorList>
            <person name="Meera S.P."/>
            <person name="Sreeshan A."/>
            <person name="Augustine A."/>
        </authorList>
    </citation>
    <scope>NUCLEOTIDE SEQUENCE</scope>
    <source>
        <tissue evidence="1">Leaf</tissue>
    </source>
</reference>
<protein>
    <submittedName>
        <fullName evidence="1">Uncharacterized protein</fullName>
    </submittedName>
</protein>
<sequence>MKGREWRQAKEVLIHVTFKEHWMLHQT</sequence>
<organism evidence="1">
    <name type="scientific">Rhizophora mucronata</name>
    <name type="common">Asiatic mangrove</name>
    <dbReference type="NCBI Taxonomy" id="61149"/>
    <lineage>
        <taxon>Eukaryota</taxon>
        <taxon>Viridiplantae</taxon>
        <taxon>Streptophyta</taxon>
        <taxon>Embryophyta</taxon>
        <taxon>Tracheophyta</taxon>
        <taxon>Spermatophyta</taxon>
        <taxon>Magnoliopsida</taxon>
        <taxon>eudicotyledons</taxon>
        <taxon>Gunneridae</taxon>
        <taxon>Pentapetalae</taxon>
        <taxon>rosids</taxon>
        <taxon>fabids</taxon>
        <taxon>Malpighiales</taxon>
        <taxon>Rhizophoraceae</taxon>
        <taxon>Rhizophora</taxon>
    </lineage>
</organism>
<evidence type="ECO:0000313" key="1">
    <source>
        <dbReference type="EMBL" id="MBX66460.1"/>
    </source>
</evidence>
<dbReference type="AlphaFoldDB" id="A0A2P2QHH5"/>
<name>A0A2P2QHH5_RHIMU</name>
<dbReference type="EMBL" id="GGEC01085976">
    <property type="protein sequence ID" value="MBX66460.1"/>
    <property type="molecule type" value="Transcribed_RNA"/>
</dbReference>
<accession>A0A2P2QHH5</accession>
<proteinExistence type="predicted"/>